<feature type="domain" description="Non-reducing end beta-L-arabinofuranosidase-like GH127 catalytic" evidence="3">
    <location>
        <begin position="602"/>
        <end position="1008"/>
    </location>
</feature>
<dbReference type="Pfam" id="PF12733">
    <property type="entry name" value="Cadherin-like"/>
    <property type="match status" value="1"/>
</dbReference>
<evidence type="ECO:0000259" key="5">
    <source>
        <dbReference type="Pfam" id="PF20578"/>
    </source>
</evidence>
<dbReference type="InterPro" id="IPR046544">
    <property type="entry name" value="GH146_SB_dom"/>
</dbReference>
<feature type="domain" description="Cadherin-like beta-sandwich-like" evidence="4">
    <location>
        <begin position="1395"/>
        <end position="1479"/>
    </location>
</feature>
<evidence type="ECO:0000259" key="4">
    <source>
        <dbReference type="Pfam" id="PF12733"/>
    </source>
</evidence>
<dbReference type="SUPFAM" id="SSF49899">
    <property type="entry name" value="Concanavalin A-like lectins/glucanases"/>
    <property type="match status" value="2"/>
</dbReference>
<dbReference type="InterPro" id="IPR012878">
    <property type="entry name" value="Beta-AFase-like_GH127_cat"/>
</dbReference>
<dbReference type="Pfam" id="PF13385">
    <property type="entry name" value="Laminin_G_3"/>
    <property type="match status" value="2"/>
</dbReference>
<reference evidence="8 9" key="1">
    <citation type="submission" date="2016-11" db="EMBL/GenBank/DDBJ databases">
        <authorList>
            <person name="Jaros S."/>
            <person name="Januszkiewicz K."/>
            <person name="Wedrychowicz H."/>
        </authorList>
    </citation>
    <scope>NUCLEOTIDE SEQUENCE [LARGE SCALE GENOMIC DNA]</scope>
    <source>
        <strain evidence="8 9">DSM 17459</strain>
    </source>
</reference>
<evidence type="ECO:0000259" key="6">
    <source>
        <dbReference type="Pfam" id="PF20620"/>
    </source>
</evidence>
<evidence type="ECO:0000256" key="1">
    <source>
        <dbReference type="ARBA" id="ARBA00022737"/>
    </source>
</evidence>
<dbReference type="GO" id="GO:0005975">
    <property type="term" value="P:carbohydrate metabolic process"/>
    <property type="evidence" value="ECO:0007669"/>
    <property type="project" value="InterPro"/>
</dbReference>
<dbReference type="InterPro" id="IPR046780">
    <property type="entry name" value="aBig_2"/>
</dbReference>
<dbReference type="PROSITE" id="PS51170">
    <property type="entry name" value="CW"/>
    <property type="match status" value="1"/>
</dbReference>
<dbReference type="EMBL" id="FQVI01000002">
    <property type="protein sequence ID" value="SHE46099.1"/>
    <property type="molecule type" value="Genomic_DNA"/>
</dbReference>
<protein>
    <submittedName>
        <fullName evidence="8">Uncharacterized protein</fullName>
    </submittedName>
</protein>
<dbReference type="Pfam" id="PF07944">
    <property type="entry name" value="Beta-AFase-like_GH127_cat"/>
    <property type="match status" value="1"/>
</dbReference>
<dbReference type="InterPro" id="IPR018337">
    <property type="entry name" value="Cell_wall/Cho-bd_repeat"/>
</dbReference>
<keyword evidence="9" id="KW-1185">Reference proteome</keyword>
<dbReference type="InterPro" id="IPR049046">
    <property type="entry name" value="Beta-AFase-like_GH127_middle"/>
</dbReference>
<dbReference type="InterPro" id="IPR025883">
    <property type="entry name" value="Cadherin-like_domain"/>
</dbReference>
<proteinExistence type="predicted"/>
<feature type="domain" description="Non-reducing end beta-L-arabinofuranosidase-like GH127 middle" evidence="7">
    <location>
        <begin position="1018"/>
        <end position="1107"/>
    </location>
</feature>
<name>A0A1M4TNL1_9CLOT</name>
<sequence length="1536" mass="170521">MRKKKRIATQSTAFVLTGVMLAGSILPSLPVYAETDSLALLNESKTLEMSFDGTLEDKVLTDRSVLARGRDGGEKEAVYTEGVSGEALQLDGATYIDLGTEQDIQPENLTASVWVKANAALSGEQLITWNKGAYNEDGWYLNTTDNNPLFLSVGTAVSGSQPQEYYVEGKRSEFFPAGEWVHVAVTYNAETQEAAMYRNGEKLTVKAKYNSSSGIHGSDCTKTLGNNGTVHNGGCSNISLDEYAVYSRVADDAQVQELYKLYADPSGGGEDPDPSFTEERVLNLAFDGDTTDTSEKNHPVTIVGENYGYIQGAAEGTQALELKGKTYVDLGTDASLNPSSLTFSFWVNPTQDMGGGEHLFVWNKEAYYSDGWYLSSENKDKPLSISIGSSNDWKQPYKVGVEADRSEFFPVGEWTHIAVSFDDTTKEVTMYRNGIRQKVTVFSPIGTDGADGTIDQGNEMKKALGYNGPVHNSTYGIFAMDNVALLNCASTQDEVLELFEETQAFDRQTLVDADAEALSLPAYTRKDLDLPDKGTNGSTITWESNRKDIITDDGKVTLPEDADAEVIMTAHLAYGKDYTAVKECKVVVSAANWNLTNNGMDKVTLSDSYLVNAQQKEYDYLLSMSSNKFLYEFYKVAGLEPLTDSGYGGWERSNATNFRGHTFGHYMSALSQAYLGCKDEATKTALLEQMSDAVAGLKECQDSYGSTHPDSKGYISAFRESALDAVQGSGGTDENVLVPWYNLHKVLAGLIDIAKNVDGQVGEDALEVAMGFGDYIYTSRTSTWTDAQKKKMLTIEYGGMNEALYELYNITGNPDYKSAAECFDETELFVQLSQGKDVLNGKHANTTIPKFIGALKRYTVLTQDRYYGELTQDEKDNLEMYLTAAENFWDIVVKDHTYITGGNSESEHFHAAGSLGQYANNRTCETCNTYNMLKLSRALFQVTGDVKYMDYYENTYINAILSSQNPETGMSMYFQPMAPGYYKLYSSPYDSFWCCTGTGMENFTKLGDTIYLKNGNQLFVNMFFRSAYADSEFQVSQEANIPNSDKVSFTVGAVPEGGSVMVRKPDWLAGKAAITINGTASECKVTDNYYQLDGLKAGDKVEITLPMEVQVYEMPDDSSMVAFRYGPVALSTGLGTNNMDQREGAGIIVYAPVLDKSATDTITMTDEKVEDWKAGIKDNLIRIEDTEDGQVQFALRGTDQDDKLFYTPHYLRHNERYGLYMNLSEPDSGEYQQKLLESKETLREKESSSAYLTNFDNNNSEFSLGLKHSDNSEVGTYGGRQYRHAEKGGWFSYELPVNKEAEKNYLFTTYYGGDKGRSFDIYINGEKFVTETLSNTEYPLTSDGFYTVKREIPEKYLTGDSITVKFQSTGGLVGGLYGISVGTDYDTNAELQQLSFDIGELSPEFKGDVKEYTLTVPKDTEAVRMTAVPMKASGLVYDGDVLFDDTKARLVKLDGDATEILLTSKAQDHKSSIQYTIHVVEGDIEEKKEGWQQDGDRWLYMMEDGTYVEDDWKLIDGKWYHFDESGYMQTGWLQLG</sequence>
<dbReference type="SUPFAM" id="SSF69360">
    <property type="entry name" value="Cell wall binding repeat"/>
    <property type="match status" value="1"/>
</dbReference>
<evidence type="ECO:0000313" key="9">
    <source>
        <dbReference type="Proteomes" id="UP000184245"/>
    </source>
</evidence>
<feature type="domain" description="Atrophied bacterial Ig" evidence="5">
    <location>
        <begin position="524"/>
        <end position="589"/>
    </location>
</feature>
<dbReference type="STRING" id="1122155.SAMN02745158_00519"/>
<dbReference type="Pfam" id="PF20620">
    <property type="entry name" value="DUF6805"/>
    <property type="match status" value="1"/>
</dbReference>
<feature type="domain" description="Glycoside hydrolase GH146 substrate-binding" evidence="6">
    <location>
        <begin position="1269"/>
        <end position="1373"/>
    </location>
</feature>
<dbReference type="Pfam" id="PF20736">
    <property type="entry name" value="Glyco_hydro127M"/>
    <property type="match status" value="1"/>
</dbReference>
<feature type="non-terminal residue" evidence="8">
    <location>
        <position position="1536"/>
    </location>
</feature>
<dbReference type="Proteomes" id="UP000184245">
    <property type="component" value="Unassembled WGS sequence"/>
</dbReference>
<dbReference type="PANTHER" id="PTHR31151">
    <property type="entry name" value="PROLINE-TRNA LIGASE (DUF1680)"/>
    <property type="match status" value="1"/>
</dbReference>
<evidence type="ECO:0000313" key="8">
    <source>
        <dbReference type="EMBL" id="SHE46099.1"/>
    </source>
</evidence>
<gene>
    <name evidence="8" type="ORF">SAMN02745158_00519</name>
</gene>
<accession>A0A1M4TNL1</accession>
<dbReference type="PANTHER" id="PTHR31151:SF0">
    <property type="entry name" value="PROLINE-TRNA LIGASE (DUF1680)"/>
    <property type="match status" value="1"/>
</dbReference>
<dbReference type="Gene3D" id="2.60.120.200">
    <property type="match status" value="2"/>
</dbReference>
<evidence type="ECO:0000259" key="7">
    <source>
        <dbReference type="Pfam" id="PF20736"/>
    </source>
</evidence>
<dbReference type="InterPro" id="IPR013320">
    <property type="entry name" value="ConA-like_dom_sf"/>
</dbReference>
<dbReference type="SUPFAM" id="SSF48208">
    <property type="entry name" value="Six-hairpin glycosidases"/>
    <property type="match status" value="1"/>
</dbReference>
<evidence type="ECO:0000256" key="2">
    <source>
        <dbReference type="PROSITE-ProRule" id="PRU00591"/>
    </source>
</evidence>
<organism evidence="8 9">
    <name type="scientific">Lactonifactor longoviformis DSM 17459</name>
    <dbReference type="NCBI Taxonomy" id="1122155"/>
    <lineage>
        <taxon>Bacteria</taxon>
        <taxon>Bacillati</taxon>
        <taxon>Bacillota</taxon>
        <taxon>Clostridia</taxon>
        <taxon>Eubacteriales</taxon>
        <taxon>Clostridiaceae</taxon>
        <taxon>Lactonifactor</taxon>
    </lineage>
</organism>
<dbReference type="RefSeq" id="WP_207650895.1">
    <property type="nucleotide sequence ID" value="NZ_FQVI01000002.1"/>
</dbReference>
<feature type="repeat" description="Cell wall-binding" evidence="2">
    <location>
        <begin position="1509"/>
        <end position="1528"/>
    </location>
</feature>
<keyword evidence="1" id="KW-0677">Repeat</keyword>
<dbReference type="InterPro" id="IPR008928">
    <property type="entry name" value="6-hairpin_glycosidase_sf"/>
</dbReference>
<dbReference type="Gene3D" id="2.10.270.10">
    <property type="entry name" value="Cholin Binding"/>
    <property type="match status" value="1"/>
</dbReference>
<dbReference type="Pfam" id="PF20578">
    <property type="entry name" value="aBig_2"/>
    <property type="match status" value="1"/>
</dbReference>
<dbReference type="Pfam" id="PF01473">
    <property type="entry name" value="Choline_bind_1"/>
    <property type="match status" value="1"/>
</dbReference>
<evidence type="ECO:0000259" key="3">
    <source>
        <dbReference type="Pfam" id="PF07944"/>
    </source>
</evidence>